<proteinExistence type="predicted"/>
<name>A0A1X2H0B9_SYNRA</name>
<evidence type="ECO:0000313" key="1">
    <source>
        <dbReference type="EMBL" id="ORY90525.1"/>
    </source>
</evidence>
<accession>A0A1X2H0B9</accession>
<dbReference type="Proteomes" id="UP000242180">
    <property type="component" value="Unassembled WGS sequence"/>
</dbReference>
<comment type="caution">
    <text evidence="1">The sequence shown here is derived from an EMBL/GenBank/DDBJ whole genome shotgun (WGS) entry which is preliminary data.</text>
</comment>
<sequence>MAAFDLGCAGVGRKDGPRKSGQERGGGGGGCLKCPKIMRDMICSLGKQHYRKSHDLVVLGFIMMGRRFERLLVFRHSQLIVGLKLKTLVMDRPSLYICRLKSTEPFYFPTKASDFGAKFGKLLATVRSVKEHINNMLQIIDAPETVAGEQLAEPGKKELLPCPTTPVHLCKRRRIIVDDN</sequence>
<evidence type="ECO:0000313" key="2">
    <source>
        <dbReference type="Proteomes" id="UP000242180"/>
    </source>
</evidence>
<dbReference type="InParanoid" id="A0A1X2H0B9"/>
<gene>
    <name evidence="1" type="ORF">BCR43DRAFT_114651</name>
</gene>
<organism evidence="1 2">
    <name type="scientific">Syncephalastrum racemosum</name>
    <name type="common">Filamentous fungus</name>
    <dbReference type="NCBI Taxonomy" id="13706"/>
    <lineage>
        <taxon>Eukaryota</taxon>
        <taxon>Fungi</taxon>
        <taxon>Fungi incertae sedis</taxon>
        <taxon>Mucoromycota</taxon>
        <taxon>Mucoromycotina</taxon>
        <taxon>Mucoromycetes</taxon>
        <taxon>Mucorales</taxon>
        <taxon>Syncephalastraceae</taxon>
        <taxon>Syncephalastrum</taxon>
    </lineage>
</organism>
<protein>
    <submittedName>
        <fullName evidence="1">Uncharacterized protein</fullName>
    </submittedName>
</protein>
<dbReference type="EMBL" id="MCGN01000012">
    <property type="protein sequence ID" value="ORY90525.1"/>
    <property type="molecule type" value="Genomic_DNA"/>
</dbReference>
<dbReference type="AlphaFoldDB" id="A0A1X2H0B9"/>
<reference evidence="1 2" key="1">
    <citation type="submission" date="2016-07" db="EMBL/GenBank/DDBJ databases">
        <title>Pervasive Adenine N6-methylation of Active Genes in Fungi.</title>
        <authorList>
            <consortium name="DOE Joint Genome Institute"/>
            <person name="Mondo S.J."/>
            <person name="Dannebaum R.O."/>
            <person name="Kuo R.C."/>
            <person name="Labutti K."/>
            <person name="Haridas S."/>
            <person name="Kuo A."/>
            <person name="Salamov A."/>
            <person name="Ahrendt S.R."/>
            <person name="Lipzen A."/>
            <person name="Sullivan W."/>
            <person name="Andreopoulos W.B."/>
            <person name="Clum A."/>
            <person name="Lindquist E."/>
            <person name="Daum C."/>
            <person name="Ramamoorthy G.K."/>
            <person name="Gryganskyi A."/>
            <person name="Culley D."/>
            <person name="Magnuson J.K."/>
            <person name="James T.Y."/>
            <person name="O'Malley M.A."/>
            <person name="Stajich J.E."/>
            <person name="Spatafora J.W."/>
            <person name="Visel A."/>
            <person name="Grigoriev I.V."/>
        </authorList>
    </citation>
    <scope>NUCLEOTIDE SEQUENCE [LARGE SCALE GENOMIC DNA]</scope>
    <source>
        <strain evidence="1 2">NRRL 2496</strain>
    </source>
</reference>
<dbReference type="OrthoDB" id="2266051at2759"/>
<keyword evidence="2" id="KW-1185">Reference proteome</keyword>